<dbReference type="EMBL" id="JAGTTL010000036">
    <property type="protein sequence ID" value="KAK6293861.1"/>
    <property type="molecule type" value="Genomic_DNA"/>
</dbReference>
<gene>
    <name evidence="2" type="ORF">J4Q44_G00361870</name>
</gene>
<accession>A0AAN8KWH1</accession>
<organism evidence="2 3">
    <name type="scientific">Coregonus suidteri</name>
    <dbReference type="NCBI Taxonomy" id="861788"/>
    <lineage>
        <taxon>Eukaryota</taxon>
        <taxon>Metazoa</taxon>
        <taxon>Chordata</taxon>
        <taxon>Craniata</taxon>
        <taxon>Vertebrata</taxon>
        <taxon>Euteleostomi</taxon>
        <taxon>Actinopterygii</taxon>
        <taxon>Neopterygii</taxon>
        <taxon>Teleostei</taxon>
        <taxon>Protacanthopterygii</taxon>
        <taxon>Salmoniformes</taxon>
        <taxon>Salmonidae</taxon>
        <taxon>Coregoninae</taxon>
        <taxon>Coregonus</taxon>
    </lineage>
</organism>
<feature type="region of interest" description="Disordered" evidence="1">
    <location>
        <begin position="359"/>
        <end position="425"/>
    </location>
</feature>
<reference evidence="2 3" key="1">
    <citation type="submission" date="2021-04" db="EMBL/GenBank/DDBJ databases">
        <authorList>
            <person name="De Guttry C."/>
            <person name="Zahm M."/>
            <person name="Klopp C."/>
            <person name="Cabau C."/>
            <person name="Louis A."/>
            <person name="Berthelot C."/>
            <person name="Parey E."/>
            <person name="Roest Crollius H."/>
            <person name="Montfort J."/>
            <person name="Robinson-Rechavi M."/>
            <person name="Bucao C."/>
            <person name="Bouchez O."/>
            <person name="Gislard M."/>
            <person name="Lluch J."/>
            <person name="Milhes M."/>
            <person name="Lampietro C."/>
            <person name="Lopez Roques C."/>
            <person name="Donnadieu C."/>
            <person name="Braasch I."/>
            <person name="Desvignes T."/>
            <person name="Postlethwait J."/>
            <person name="Bobe J."/>
            <person name="Wedekind C."/>
            <person name="Guiguen Y."/>
        </authorList>
    </citation>
    <scope>NUCLEOTIDE SEQUENCE [LARGE SCALE GENOMIC DNA]</scope>
    <source>
        <strain evidence="2">Cs_M1</strain>
        <tissue evidence="2">Blood</tissue>
    </source>
</reference>
<evidence type="ECO:0000313" key="3">
    <source>
        <dbReference type="Proteomes" id="UP001356427"/>
    </source>
</evidence>
<feature type="compositionally biased region" description="Low complexity" evidence="1">
    <location>
        <begin position="363"/>
        <end position="376"/>
    </location>
</feature>
<protein>
    <submittedName>
        <fullName evidence="2">Uncharacterized protein</fullName>
    </submittedName>
</protein>
<keyword evidence="3" id="KW-1185">Reference proteome</keyword>
<evidence type="ECO:0000313" key="2">
    <source>
        <dbReference type="EMBL" id="KAK6293861.1"/>
    </source>
</evidence>
<name>A0AAN8KWH1_9TELE</name>
<feature type="compositionally biased region" description="Pro residues" evidence="1">
    <location>
        <begin position="377"/>
        <end position="395"/>
    </location>
</feature>
<dbReference type="Proteomes" id="UP001356427">
    <property type="component" value="Unassembled WGS sequence"/>
</dbReference>
<comment type="caution">
    <text evidence="2">The sequence shown here is derived from an EMBL/GenBank/DDBJ whole genome shotgun (WGS) entry which is preliminary data.</text>
</comment>
<dbReference type="AlphaFoldDB" id="A0AAN8KWH1"/>
<evidence type="ECO:0000256" key="1">
    <source>
        <dbReference type="SAM" id="MobiDB-lite"/>
    </source>
</evidence>
<sequence length="590" mass="66672">MFSRLLTATPLRFLRERPLLSAAGLLFATGSAVYFYSKYYGIGEDALATVESVDRVVTVEEDNEPTLEQEDPVLVQYVVEEVGHRPCLALIPWSGPLWVPSSSVTLQPTYYLTHAGRMLVRELAVLNTQICKTEQHIFISRAARMMYVDEEVRQQPCLALIPWSGPLCVPIFPVFSKAKPVYYLTRAGRMLVTELAVLNTQTSKLVIEEPTIHLTEAGRLVLDQLSAPSDSHSQPNREDSGFPYEKLQLVGNWGSFHFHYWKIHHRRVQWRSSCGGAESSRKKILDPWGLVQVVLTNNKVTGIKFLGRRIHGLMSCLVKRRSEFTYYEDAQQVDISTTVEGYQERGDEMMAYQFSTSDIITTPHEPSSGSSHQSPQNSPPPPFPSDSPPSPPPPYHSTQDQDQTPDSTPQEFEEEFVEEQNNAADVPQLRRYFENQGTTNFSLRLAGIRRAMEALTSSDSTSLNYLTHAGRMVLSGLSELNQQIDRINFADVFYEFILLSLLEGKTSLPISEPGSFLYLLLQVIMRIDPPGGAWTEAAENFYLLVKGQMKVWLESIFNLNDSIYESPERLSGEVMRNLEIQVEFLLSSLD</sequence>
<proteinExistence type="predicted"/>
<feature type="compositionally biased region" description="Low complexity" evidence="1">
    <location>
        <begin position="396"/>
        <end position="410"/>
    </location>
</feature>